<dbReference type="CDD" id="cd06170">
    <property type="entry name" value="LuxR_C_like"/>
    <property type="match status" value="1"/>
</dbReference>
<dbReference type="InterPro" id="IPR001789">
    <property type="entry name" value="Sig_transdc_resp-reg_receiver"/>
</dbReference>
<dbReference type="PANTHER" id="PTHR43214">
    <property type="entry name" value="TWO-COMPONENT RESPONSE REGULATOR"/>
    <property type="match status" value="1"/>
</dbReference>
<evidence type="ECO:0000313" key="8">
    <source>
        <dbReference type="EMBL" id="SET74762.1"/>
    </source>
</evidence>
<dbReference type="SMART" id="SM00448">
    <property type="entry name" value="REC"/>
    <property type="match status" value="1"/>
</dbReference>
<accession>A0A1I0GUA4</accession>
<name>A0A1I0GUA4_9ACTN</name>
<evidence type="ECO:0000259" key="6">
    <source>
        <dbReference type="PROSITE" id="PS50043"/>
    </source>
</evidence>
<dbReference type="InterPro" id="IPR039420">
    <property type="entry name" value="WalR-like"/>
</dbReference>
<reference evidence="9" key="1">
    <citation type="submission" date="2016-10" db="EMBL/GenBank/DDBJ databases">
        <authorList>
            <person name="Varghese N."/>
            <person name="Submissions S."/>
        </authorList>
    </citation>
    <scope>NUCLEOTIDE SEQUENCE [LARGE SCALE GENOMIC DNA]</scope>
    <source>
        <strain evidence="9">DSM 44209</strain>
    </source>
</reference>
<proteinExistence type="predicted"/>
<dbReference type="CDD" id="cd17535">
    <property type="entry name" value="REC_NarL-like"/>
    <property type="match status" value="1"/>
</dbReference>
<organism evidence="8 9">
    <name type="scientific">Geodermatophilus poikilotrophus</name>
    <dbReference type="NCBI Taxonomy" id="1333667"/>
    <lineage>
        <taxon>Bacteria</taxon>
        <taxon>Bacillati</taxon>
        <taxon>Actinomycetota</taxon>
        <taxon>Actinomycetes</taxon>
        <taxon>Geodermatophilales</taxon>
        <taxon>Geodermatophilaceae</taxon>
        <taxon>Geodermatophilus</taxon>
    </lineage>
</organism>
<dbReference type="PROSITE" id="PS50043">
    <property type="entry name" value="HTH_LUXR_2"/>
    <property type="match status" value="1"/>
</dbReference>
<comment type="caution">
    <text evidence="5">Lacks conserved residue(s) required for the propagation of feature annotation.</text>
</comment>
<feature type="domain" description="HTH luxR-type" evidence="6">
    <location>
        <begin position="164"/>
        <end position="229"/>
    </location>
</feature>
<dbReference type="OrthoDB" id="3197423at2"/>
<evidence type="ECO:0000256" key="3">
    <source>
        <dbReference type="ARBA" id="ARBA00023125"/>
    </source>
</evidence>
<evidence type="ECO:0000256" key="5">
    <source>
        <dbReference type="PROSITE-ProRule" id="PRU00169"/>
    </source>
</evidence>
<dbReference type="RefSeq" id="WP_091446290.1">
    <property type="nucleotide sequence ID" value="NZ_FOIE01000007.1"/>
</dbReference>
<dbReference type="Pfam" id="PF00196">
    <property type="entry name" value="GerE"/>
    <property type="match status" value="1"/>
</dbReference>
<dbReference type="InterPro" id="IPR058245">
    <property type="entry name" value="NreC/VraR/RcsB-like_REC"/>
</dbReference>
<gene>
    <name evidence="8" type="ORF">SAMN04488546_3532</name>
</gene>
<evidence type="ECO:0000256" key="4">
    <source>
        <dbReference type="ARBA" id="ARBA00023163"/>
    </source>
</evidence>
<dbReference type="InterPro" id="IPR011006">
    <property type="entry name" value="CheY-like_superfamily"/>
</dbReference>
<dbReference type="Proteomes" id="UP000198507">
    <property type="component" value="Unassembled WGS sequence"/>
</dbReference>
<dbReference type="GO" id="GO:0000160">
    <property type="term" value="P:phosphorelay signal transduction system"/>
    <property type="evidence" value="ECO:0007669"/>
    <property type="project" value="InterPro"/>
</dbReference>
<dbReference type="GO" id="GO:0003677">
    <property type="term" value="F:DNA binding"/>
    <property type="evidence" value="ECO:0007669"/>
    <property type="project" value="UniProtKB-KW"/>
</dbReference>
<keyword evidence="3 8" id="KW-0238">DNA-binding</keyword>
<dbReference type="PROSITE" id="PS50110">
    <property type="entry name" value="RESPONSE_REGULATORY"/>
    <property type="match status" value="1"/>
</dbReference>
<sequence length="242" mass="25075">MTGPDDAVPDSGGSGAGPPVRVLICNDHEVLRHGLRTVLRRIPGLSVVAEADCVREALSLAAMVRPDVTLVGLDGQGPLLQDLVRELTGMGVRVVLLGEAGAGSDLVDVLRAGARGYVHTTASPQRLVECVRAVANGETVLDASVTGELLHRLDGAPRTAGGDRAAAHGPLTARQQAVAELVAEGLTNAEIAARLEVSRATVKGHITVALRRLGLRDRTQLAIHVHRSAGPDTGWGLSPARG</sequence>
<dbReference type="Gene3D" id="3.40.50.2300">
    <property type="match status" value="1"/>
</dbReference>
<protein>
    <submittedName>
        <fullName evidence="8">DNA-binding response regulator, NarL/FixJ family, contains REC and HTH domains</fullName>
    </submittedName>
</protein>
<dbReference type="PRINTS" id="PR00038">
    <property type="entry name" value="HTHLUXR"/>
</dbReference>
<evidence type="ECO:0000256" key="2">
    <source>
        <dbReference type="ARBA" id="ARBA00023015"/>
    </source>
</evidence>
<dbReference type="PANTHER" id="PTHR43214:SF24">
    <property type="entry name" value="TRANSCRIPTIONAL REGULATORY PROTEIN NARL-RELATED"/>
    <property type="match status" value="1"/>
</dbReference>
<dbReference type="EMBL" id="FOIE01000007">
    <property type="protein sequence ID" value="SET74762.1"/>
    <property type="molecule type" value="Genomic_DNA"/>
</dbReference>
<keyword evidence="2" id="KW-0805">Transcription regulation</keyword>
<keyword evidence="4" id="KW-0804">Transcription</keyword>
<evidence type="ECO:0000259" key="7">
    <source>
        <dbReference type="PROSITE" id="PS50110"/>
    </source>
</evidence>
<keyword evidence="9" id="KW-1185">Reference proteome</keyword>
<evidence type="ECO:0000256" key="1">
    <source>
        <dbReference type="ARBA" id="ARBA00022553"/>
    </source>
</evidence>
<dbReference type="SMART" id="SM00421">
    <property type="entry name" value="HTH_LUXR"/>
    <property type="match status" value="1"/>
</dbReference>
<dbReference type="SUPFAM" id="SSF52172">
    <property type="entry name" value="CheY-like"/>
    <property type="match status" value="1"/>
</dbReference>
<dbReference type="GO" id="GO:0006355">
    <property type="term" value="P:regulation of DNA-templated transcription"/>
    <property type="evidence" value="ECO:0007669"/>
    <property type="project" value="InterPro"/>
</dbReference>
<keyword evidence="1" id="KW-0597">Phosphoprotein</keyword>
<dbReference type="SUPFAM" id="SSF46894">
    <property type="entry name" value="C-terminal effector domain of the bipartite response regulators"/>
    <property type="match status" value="1"/>
</dbReference>
<dbReference type="AlphaFoldDB" id="A0A1I0GUA4"/>
<feature type="domain" description="Response regulatory" evidence="7">
    <location>
        <begin position="21"/>
        <end position="135"/>
    </location>
</feature>
<evidence type="ECO:0000313" key="9">
    <source>
        <dbReference type="Proteomes" id="UP000198507"/>
    </source>
</evidence>
<dbReference type="InterPro" id="IPR016032">
    <property type="entry name" value="Sig_transdc_resp-reg_C-effctor"/>
</dbReference>
<dbReference type="Pfam" id="PF00072">
    <property type="entry name" value="Response_reg"/>
    <property type="match status" value="1"/>
</dbReference>
<dbReference type="InterPro" id="IPR000792">
    <property type="entry name" value="Tscrpt_reg_LuxR_C"/>
</dbReference>